<dbReference type="InterPro" id="IPR036097">
    <property type="entry name" value="HisK_dim/P_sf"/>
</dbReference>
<dbReference type="GO" id="GO:0005886">
    <property type="term" value="C:plasma membrane"/>
    <property type="evidence" value="ECO:0007669"/>
    <property type="project" value="UniProtKB-SubCell"/>
</dbReference>
<dbReference type="PROSITE" id="PS50109">
    <property type="entry name" value="HIS_KIN"/>
    <property type="match status" value="1"/>
</dbReference>
<evidence type="ECO:0000256" key="1">
    <source>
        <dbReference type="ARBA" id="ARBA00000085"/>
    </source>
</evidence>
<evidence type="ECO:0000256" key="14">
    <source>
        <dbReference type="SAM" id="Phobius"/>
    </source>
</evidence>
<dbReference type="InterPro" id="IPR004358">
    <property type="entry name" value="Sig_transdc_His_kin-like_C"/>
</dbReference>
<evidence type="ECO:0000256" key="11">
    <source>
        <dbReference type="ARBA" id="ARBA00022989"/>
    </source>
</evidence>
<dbReference type="SMART" id="SM00388">
    <property type="entry name" value="HisKA"/>
    <property type="match status" value="1"/>
</dbReference>
<evidence type="ECO:0000256" key="9">
    <source>
        <dbReference type="ARBA" id="ARBA00022777"/>
    </source>
</evidence>
<feature type="domain" description="Histidine kinase" evidence="15">
    <location>
        <begin position="127"/>
        <end position="343"/>
    </location>
</feature>
<dbReference type="EC" id="2.7.13.3" evidence="3"/>
<keyword evidence="8" id="KW-0547">Nucleotide-binding</keyword>
<dbReference type="PRINTS" id="PR00344">
    <property type="entry name" value="BCTRLSENSOR"/>
</dbReference>
<organism evidence="16 17">
    <name type="scientific">Candidatus Scatomorpha intestinigallinarum</name>
    <dbReference type="NCBI Taxonomy" id="2840923"/>
    <lineage>
        <taxon>Bacteria</taxon>
        <taxon>Bacillati</taxon>
        <taxon>Bacillota</taxon>
        <taxon>Clostridia</taxon>
        <taxon>Eubacteriales</taxon>
        <taxon>Candidatus Scatomorpha</taxon>
    </lineage>
</organism>
<keyword evidence="5" id="KW-0597">Phosphoprotein</keyword>
<evidence type="ECO:0000256" key="3">
    <source>
        <dbReference type="ARBA" id="ARBA00012438"/>
    </source>
</evidence>
<name>A0A9D1DN71_9FIRM</name>
<protein>
    <recommendedName>
        <fullName evidence="3">histidine kinase</fullName>
        <ecNumber evidence="3">2.7.13.3</ecNumber>
    </recommendedName>
</protein>
<dbReference type="AlphaFoldDB" id="A0A9D1DN71"/>
<dbReference type="CDD" id="cd00082">
    <property type="entry name" value="HisKA"/>
    <property type="match status" value="1"/>
</dbReference>
<evidence type="ECO:0000256" key="4">
    <source>
        <dbReference type="ARBA" id="ARBA00022475"/>
    </source>
</evidence>
<keyword evidence="4" id="KW-1003">Cell membrane</keyword>
<reference evidence="16" key="2">
    <citation type="journal article" date="2021" name="PeerJ">
        <title>Extensive microbial diversity within the chicken gut microbiome revealed by metagenomics and culture.</title>
        <authorList>
            <person name="Gilroy R."/>
            <person name="Ravi A."/>
            <person name="Getino M."/>
            <person name="Pursley I."/>
            <person name="Horton D.L."/>
            <person name="Alikhan N.F."/>
            <person name="Baker D."/>
            <person name="Gharbi K."/>
            <person name="Hall N."/>
            <person name="Watson M."/>
            <person name="Adriaenssens E.M."/>
            <person name="Foster-Nyarko E."/>
            <person name="Jarju S."/>
            <person name="Secka A."/>
            <person name="Antonio M."/>
            <person name="Oren A."/>
            <person name="Chaudhuri R.R."/>
            <person name="La Ragione R."/>
            <person name="Hildebrand F."/>
            <person name="Pallen M.J."/>
        </authorList>
    </citation>
    <scope>NUCLEOTIDE SEQUENCE</scope>
    <source>
        <strain evidence="16">ChiGjej3B3-7149</strain>
    </source>
</reference>
<evidence type="ECO:0000256" key="8">
    <source>
        <dbReference type="ARBA" id="ARBA00022741"/>
    </source>
</evidence>
<keyword evidence="6" id="KW-0808">Transferase</keyword>
<dbReference type="Gene3D" id="3.30.565.10">
    <property type="entry name" value="Histidine kinase-like ATPase, C-terminal domain"/>
    <property type="match status" value="1"/>
</dbReference>
<dbReference type="InterPro" id="IPR005467">
    <property type="entry name" value="His_kinase_dom"/>
</dbReference>
<dbReference type="GO" id="GO:0000155">
    <property type="term" value="F:phosphorelay sensor kinase activity"/>
    <property type="evidence" value="ECO:0007669"/>
    <property type="project" value="InterPro"/>
</dbReference>
<evidence type="ECO:0000256" key="12">
    <source>
        <dbReference type="ARBA" id="ARBA00023012"/>
    </source>
</evidence>
<keyword evidence="10" id="KW-0067">ATP-binding</keyword>
<keyword evidence="13 14" id="KW-0472">Membrane</keyword>
<reference evidence="16" key="1">
    <citation type="submission" date="2020-10" db="EMBL/GenBank/DDBJ databases">
        <authorList>
            <person name="Gilroy R."/>
        </authorList>
    </citation>
    <scope>NUCLEOTIDE SEQUENCE</scope>
    <source>
        <strain evidence="16">ChiGjej3B3-7149</strain>
    </source>
</reference>
<accession>A0A9D1DN71</accession>
<dbReference type="EMBL" id="DVHH01000230">
    <property type="protein sequence ID" value="HIR55834.1"/>
    <property type="molecule type" value="Genomic_DNA"/>
</dbReference>
<evidence type="ECO:0000256" key="2">
    <source>
        <dbReference type="ARBA" id="ARBA00004651"/>
    </source>
</evidence>
<evidence type="ECO:0000256" key="7">
    <source>
        <dbReference type="ARBA" id="ARBA00022692"/>
    </source>
</evidence>
<evidence type="ECO:0000259" key="15">
    <source>
        <dbReference type="PROSITE" id="PS50109"/>
    </source>
</evidence>
<dbReference type="Gene3D" id="1.10.287.130">
    <property type="match status" value="1"/>
</dbReference>
<dbReference type="SMART" id="SM00387">
    <property type="entry name" value="HATPase_c"/>
    <property type="match status" value="1"/>
</dbReference>
<keyword evidence="12" id="KW-0902">Two-component regulatory system</keyword>
<dbReference type="PANTHER" id="PTHR45528">
    <property type="entry name" value="SENSOR HISTIDINE KINASE CPXA"/>
    <property type="match status" value="1"/>
</dbReference>
<dbReference type="InterPro" id="IPR050398">
    <property type="entry name" value="HssS/ArlS-like"/>
</dbReference>
<gene>
    <name evidence="16" type="ORF">IAD36_09605</name>
</gene>
<sequence length="346" mass="38529">MTCVLFTLGSFVALYLGMFVCYLLPWNGGILYGILITIRDNVVFFMGLFLVCGYVVIFLIYWGKTLGYLGDVVRATEQIYKGGDGPVILPAALHDIENQMNQIKSDMLASRRAAEDAEKRKNDLVVYLAHDLKTPLTSVIGYLTLLQDEPELTAAQRARYTGIALDKAERLEDLINEFFDITRFSLTSVTLERRSVNLSLMLEQIADEFAPMLRERGLTCAVSAPPGVMLNCDPDKLQRVFDNLLRNAMNYSYPDSEISVSLRVENGRAEIAFANHGDTIPAEQLERLFEQFYRLDSARTSRTGGSGLGLAIAKEIVELHGGHISAQSADERIVFNVSLPLGVRKS</sequence>
<keyword evidence="7 14" id="KW-0812">Transmembrane</keyword>
<comment type="subcellular location">
    <subcellularLocation>
        <location evidence="2">Cell membrane</location>
        <topology evidence="2">Multi-pass membrane protein</topology>
    </subcellularLocation>
</comment>
<feature type="transmembrane region" description="Helical" evidence="14">
    <location>
        <begin position="42"/>
        <end position="62"/>
    </location>
</feature>
<evidence type="ECO:0000256" key="10">
    <source>
        <dbReference type="ARBA" id="ARBA00022840"/>
    </source>
</evidence>
<dbReference type="InterPro" id="IPR003594">
    <property type="entry name" value="HATPase_dom"/>
</dbReference>
<proteinExistence type="predicted"/>
<dbReference type="Pfam" id="PF00512">
    <property type="entry name" value="HisKA"/>
    <property type="match status" value="1"/>
</dbReference>
<dbReference type="Proteomes" id="UP000824238">
    <property type="component" value="Unassembled WGS sequence"/>
</dbReference>
<dbReference type="SUPFAM" id="SSF47384">
    <property type="entry name" value="Homodimeric domain of signal transducing histidine kinase"/>
    <property type="match status" value="1"/>
</dbReference>
<evidence type="ECO:0000313" key="16">
    <source>
        <dbReference type="EMBL" id="HIR55834.1"/>
    </source>
</evidence>
<comment type="caution">
    <text evidence="16">The sequence shown here is derived from an EMBL/GenBank/DDBJ whole genome shotgun (WGS) entry which is preliminary data.</text>
</comment>
<keyword evidence="9 16" id="KW-0418">Kinase</keyword>
<dbReference type="Pfam" id="PF02518">
    <property type="entry name" value="HATPase_c"/>
    <property type="match status" value="1"/>
</dbReference>
<dbReference type="GO" id="GO:0005524">
    <property type="term" value="F:ATP binding"/>
    <property type="evidence" value="ECO:0007669"/>
    <property type="project" value="UniProtKB-KW"/>
</dbReference>
<dbReference type="InterPro" id="IPR036890">
    <property type="entry name" value="HATPase_C_sf"/>
</dbReference>
<dbReference type="SUPFAM" id="SSF55874">
    <property type="entry name" value="ATPase domain of HSP90 chaperone/DNA topoisomerase II/histidine kinase"/>
    <property type="match status" value="1"/>
</dbReference>
<comment type="catalytic activity">
    <reaction evidence="1">
        <text>ATP + protein L-histidine = ADP + protein N-phospho-L-histidine.</text>
        <dbReference type="EC" id="2.7.13.3"/>
    </reaction>
</comment>
<evidence type="ECO:0000313" key="17">
    <source>
        <dbReference type="Proteomes" id="UP000824238"/>
    </source>
</evidence>
<evidence type="ECO:0000256" key="6">
    <source>
        <dbReference type="ARBA" id="ARBA00022679"/>
    </source>
</evidence>
<dbReference type="FunFam" id="3.30.565.10:FF:000013">
    <property type="entry name" value="Two-component sensor histidine kinase"/>
    <property type="match status" value="1"/>
</dbReference>
<dbReference type="PANTHER" id="PTHR45528:SF1">
    <property type="entry name" value="SENSOR HISTIDINE KINASE CPXA"/>
    <property type="match status" value="1"/>
</dbReference>
<dbReference type="InterPro" id="IPR003661">
    <property type="entry name" value="HisK_dim/P_dom"/>
</dbReference>
<evidence type="ECO:0000256" key="13">
    <source>
        <dbReference type="ARBA" id="ARBA00023136"/>
    </source>
</evidence>
<evidence type="ECO:0000256" key="5">
    <source>
        <dbReference type="ARBA" id="ARBA00022553"/>
    </source>
</evidence>
<feature type="transmembrane region" description="Helical" evidence="14">
    <location>
        <begin position="12"/>
        <end position="35"/>
    </location>
</feature>
<keyword evidence="11 14" id="KW-1133">Transmembrane helix</keyword>